<dbReference type="GO" id="GO:0055085">
    <property type="term" value="P:transmembrane transport"/>
    <property type="evidence" value="ECO:0007669"/>
    <property type="project" value="InterPro"/>
</dbReference>
<feature type="transmembrane region" description="Helical" evidence="7">
    <location>
        <begin position="274"/>
        <end position="295"/>
    </location>
</feature>
<dbReference type="InterPro" id="IPR050809">
    <property type="entry name" value="UgpAE/MalFG_permease"/>
</dbReference>
<feature type="transmembrane region" description="Helical" evidence="7">
    <location>
        <begin position="70"/>
        <end position="95"/>
    </location>
</feature>
<dbReference type="PROSITE" id="PS50928">
    <property type="entry name" value="ABC_TM1"/>
    <property type="match status" value="1"/>
</dbReference>
<feature type="transmembrane region" description="Helical" evidence="7">
    <location>
        <begin position="107"/>
        <end position="126"/>
    </location>
</feature>
<sequence length="303" mass="34783">MRLSKKAAPYVFISPFYILFFIFGAFPIIYSFFLSFHIWDGISPKEFVGFENYIFVLTDPWFWQSVWNSLVIFILTTIPQHIIALFLAFILNSNLVKLKNLFRSSYFLPYITSSVAVSMVFGMLYGEHFGILNAILKYMEKFSLIGAMFNIINLKLPIRWLGEAAWIKPSIALLVTWQFTGWNMIIYYAGLQNIPESLYEAAKVDGANMRQVFFKIILPMLRPVILFGVTLSIIGNLQLFEQPFILTPDRTGGSGRAGLTTALYLYRTGFNWNMFGVGSAMAYILCVFIIILSLINSKIFQKR</sequence>
<feature type="transmembrane region" description="Helical" evidence="7">
    <location>
        <begin position="12"/>
        <end position="39"/>
    </location>
</feature>
<evidence type="ECO:0000256" key="6">
    <source>
        <dbReference type="ARBA" id="ARBA00023136"/>
    </source>
</evidence>
<dbReference type="AlphaFoldDB" id="A0A8A7KEB9"/>
<dbReference type="CDD" id="cd06261">
    <property type="entry name" value="TM_PBP2"/>
    <property type="match status" value="1"/>
</dbReference>
<comment type="similarity">
    <text evidence="7">Belongs to the binding-protein-dependent transport system permease family.</text>
</comment>
<evidence type="ECO:0000259" key="8">
    <source>
        <dbReference type="PROSITE" id="PS50928"/>
    </source>
</evidence>
<evidence type="ECO:0000313" key="9">
    <source>
        <dbReference type="EMBL" id="QTL97237.1"/>
    </source>
</evidence>
<feature type="transmembrane region" description="Helical" evidence="7">
    <location>
        <begin position="212"/>
        <end position="234"/>
    </location>
</feature>
<keyword evidence="4 7" id="KW-0812">Transmembrane</keyword>
<dbReference type="Pfam" id="PF00528">
    <property type="entry name" value="BPD_transp_1"/>
    <property type="match status" value="1"/>
</dbReference>
<dbReference type="Gene3D" id="1.10.3720.10">
    <property type="entry name" value="MetI-like"/>
    <property type="match status" value="1"/>
</dbReference>
<protein>
    <submittedName>
        <fullName evidence="9">ABC transporter permease subunit</fullName>
    </submittedName>
</protein>
<keyword evidence="2 7" id="KW-0813">Transport</keyword>
<gene>
    <name evidence="9" type="ORF">GM661_04210</name>
</gene>
<evidence type="ECO:0000256" key="2">
    <source>
        <dbReference type="ARBA" id="ARBA00022448"/>
    </source>
</evidence>
<feature type="domain" description="ABC transmembrane type-1" evidence="8">
    <location>
        <begin position="66"/>
        <end position="296"/>
    </location>
</feature>
<keyword evidence="5 7" id="KW-1133">Transmembrane helix</keyword>
<dbReference type="EMBL" id="CP046640">
    <property type="protein sequence ID" value="QTL97237.1"/>
    <property type="molecule type" value="Genomic_DNA"/>
</dbReference>
<dbReference type="RefSeq" id="WP_125988453.1">
    <property type="nucleotide sequence ID" value="NZ_CP046640.1"/>
</dbReference>
<comment type="subcellular location">
    <subcellularLocation>
        <location evidence="1 7">Cell membrane</location>
        <topology evidence="1 7">Multi-pass membrane protein</topology>
    </subcellularLocation>
</comment>
<organism evidence="9 10">
    <name type="scientific">Iocasia fonsfrigidae</name>
    <dbReference type="NCBI Taxonomy" id="2682810"/>
    <lineage>
        <taxon>Bacteria</taxon>
        <taxon>Bacillati</taxon>
        <taxon>Bacillota</taxon>
        <taxon>Clostridia</taxon>
        <taxon>Halanaerobiales</taxon>
        <taxon>Halanaerobiaceae</taxon>
        <taxon>Iocasia</taxon>
    </lineage>
</organism>
<evidence type="ECO:0000313" key="10">
    <source>
        <dbReference type="Proteomes" id="UP000665020"/>
    </source>
</evidence>
<proteinExistence type="inferred from homology"/>
<reference evidence="9" key="1">
    <citation type="submission" date="2019-12" db="EMBL/GenBank/DDBJ databases">
        <authorList>
            <person name="zhang j."/>
            <person name="sun C.M."/>
        </authorList>
    </citation>
    <scope>NUCLEOTIDE SEQUENCE</scope>
    <source>
        <strain evidence="9">NS-1</strain>
    </source>
</reference>
<evidence type="ECO:0000256" key="5">
    <source>
        <dbReference type="ARBA" id="ARBA00022989"/>
    </source>
</evidence>
<dbReference type="KEGG" id="ifn:GM661_04210"/>
<dbReference type="Proteomes" id="UP000665020">
    <property type="component" value="Chromosome"/>
</dbReference>
<dbReference type="PANTHER" id="PTHR43227">
    <property type="entry name" value="BLL4140 PROTEIN"/>
    <property type="match status" value="1"/>
</dbReference>
<evidence type="ECO:0000256" key="4">
    <source>
        <dbReference type="ARBA" id="ARBA00022692"/>
    </source>
</evidence>
<accession>A0A8A7KEB9</accession>
<feature type="transmembrane region" description="Helical" evidence="7">
    <location>
        <begin position="171"/>
        <end position="191"/>
    </location>
</feature>
<dbReference type="SUPFAM" id="SSF161098">
    <property type="entry name" value="MetI-like"/>
    <property type="match status" value="1"/>
</dbReference>
<evidence type="ECO:0000256" key="1">
    <source>
        <dbReference type="ARBA" id="ARBA00004651"/>
    </source>
</evidence>
<dbReference type="GO" id="GO:0005886">
    <property type="term" value="C:plasma membrane"/>
    <property type="evidence" value="ECO:0007669"/>
    <property type="project" value="UniProtKB-SubCell"/>
</dbReference>
<keyword evidence="6 7" id="KW-0472">Membrane</keyword>
<keyword evidence="3" id="KW-1003">Cell membrane</keyword>
<dbReference type="PANTHER" id="PTHR43227:SF11">
    <property type="entry name" value="BLL4140 PROTEIN"/>
    <property type="match status" value="1"/>
</dbReference>
<dbReference type="InterPro" id="IPR035906">
    <property type="entry name" value="MetI-like_sf"/>
</dbReference>
<name>A0A8A7KEB9_9FIRM</name>
<dbReference type="InterPro" id="IPR000515">
    <property type="entry name" value="MetI-like"/>
</dbReference>
<evidence type="ECO:0000256" key="3">
    <source>
        <dbReference type="ARBA" id="ARBA00022475"/>
    </source>
</evidence>
<keyword evidence="10" id="KW-1185">Reference proteome</keyword>
<evidence type="ECO:0000256" key="7">
    <source>
        <dbReference type="RuleBase" id="RU363032"/>
    </source>
</evidence>